<name>K2K3C5_9RHOB</name>
<keyword evidence="2" id="KW-1185">Reference proteome</keyword>
<reference evidence="1 2" key="1">
    <citation type="submission" date="2012-09" db="EMBL/GenBank/DDBJ databases">
        <title>Celeribacter baekdonensis B30 Genome Sequencing.</title>
        <authorList>
            <person name="Wang W."/>
        </authorList>
    </citation>
    <scope>NUCLEOTIDE SEQUENCE [LARGE SCALE GENOMIC DNA]</scope>
    <source>
        <strain evidence="1 2">B30</strain>
    </source>
</reference>
<proteinExistence type="predicted"/>
<evidence type="ECO:0000313" key="1">
    <source>
        <dbReference type="EMBL" id="EKE71990.1"/>
    </source>
</evidence>
<dbReference type="EMBL" id="AMRK01000004">
    <property type="protein sequence ID" value="EKE71990.1"/>
    <property type="molecule type" value="Genomic_DNA"/>
</dbReference>
<dbReference type="OrthoDB" id="7855646at2"/>
<dbReference type="AlphaFoldDB" id="K2K3C5"/>
<evidence type="ECO:0000313" key="2">
    <source>
        <dbReference type="Proteomes" id="UP000006762"/>
    </source>
</evidence>
<organism evidence="1 2">
    <name type="scientific">Celeribacter baekdonensis B30</name>
    <dbReference type="NCBI Taxonomy" id="1208323"/>
    <lineage>
        <taxon>Bacteria</taxon>
        <taxon>Pseudomonadati</taxon>
        <taxon>Pseudomonadota</taxon>
        <taxon>Alphaproteobacteria</taxon>
        <taxon>Rhodobacterales</taxon>
        <taxon>Roseobacteraceae</taxon>
        <taxon>Celeribacter</taxon>
    </lineage>
</organism>
<comment type="caution">
    <text evidence="1">The sequence shown here is derived from an EMBL/GenBank/DDBJ whole genome shotgun (WGS) entry which is preliminary data.</text>
</comment>
<dbReference type="Proteomes" id="UP000006762">
    <property type="component" value="Unassembled WGS sequence"/>
</dbReference>
<sequence>MLDALTFKAEILEPILTEFREQPHSLHKGFCAIWSLDSYASHCAFQCRDMQKLTQSQRGKIEERFKDRLQDDLHDDAWKFRLIRQASNATKHAVRRNKDEDVPSSKGVASEPIDGWLWYWSGASHWGNQVVIDVSWTFDQESQSWFDGKRREVKPGPFFKWVPLLDIIDPCAEHIERGLESETVGREG</sequence>
<gene>
    <name evidence="1" type="ORF">B30_09478</name>
</gene>
<dbReference type="STRING" id="1208323.B30_09478"/>
<accession>K2K3C5</accession>
<protein>
    <submittedName>
        <fullName evidence="1">Uncharacterized protein</fullName>
    </submittedName>
</protein>
<dbReference type="RefSeq" id="WP_009571835.1">
    <property type="nucleotide sequence ID" value="NZ_AMRK01000004.1"/>
</dbReference>